<dbReference type="AlphaFoldDB" id="A0A938WP74"/>
<evidence type="ECO:0000256" key="1">
    <source>
        <dbReference type="SAM" id="SignalP"/>
    </source>
</evidence>
<reference evidence="2 3" key="1">
    <citation type="journal article" date="2021" name="Sci. Rep.">
        <title>The distribution of antibiotic resistance genes in chicken gut microbiota commensals.</title>
        <authorList>
            <person name="Juricova H."/>
            <person name="Matiasovicova J."/>
            <person name="Kubasova T."/>
            <person name="Cejkova D."/>
            <person name="Rychlik I."/>
        </authorList>
    </citation>
    <scope>NUCLEOTIDE SEQUENCE [LARGE SCALE GENOMIC DNA]</scope>
    <source>
        <strain evidence="2 3">An819</strain>
    </source>
</reference>
<dbReference type="RefSeq" id="WP_205110952.1">
    <property type="nucleotide sequence ID" value="NZ_JACJJL010000022.1"/>
</dbReference>
<accession>A0A938WP74</accession>
<dbReference type="Gene3D" id="2.60.40.10">
    <property type="entry name" value="Immunoglobulins"/>
    <property type="match status" value="1"/>
</dbReference>
<dbReference type="Proteomes" id="UP000764045">
    <property type="component" value="Unassembled WGS sequence"/>
</dbReference>
<dbReference type="InterPro" id="IPR013783">
    <property type="entry name" value="Ig-like_fold"/>
</dbReference>
<evidence type="ECO:0000313" key="2">
    <source>
        <dbReference type="EMBL" id="MBM6662503.1"/>
    </source>
</evidence>
<feature type="chain" id="PRO_5037718428" evidence="1">
    <location>
        <begin position="22"/>
        <end position="597"/>
    </location>
</feature>
<evidence type="ECO:0000313" key="3">
    <source>
        <dbReference type="Proteomes" id="UP000764045"/>
    </source>
</evidence>
<gene>
    <name evidence="2" type="ORF">H6B30_12200</name>
</gene>
<protein>
    <submittedName>
        <fullName evidence="2">Omp28-related outer membrane protein</fullName>
    </submittedName>
</protein>
<dbReference type="Pfam" id="PF11551">
    <property type="entry name" value="Omp28"/>
    <property type="match status" value="1"/>
</dbReference>
<dbReference type="InterPro" id="IPR021615">
    <property type="entry name" value="Omp28"/>
</dbReference>
<organism evidence="2 3">
    <name type="scientific">Marseilla massiliensis</name>
    <dbReference type="NCBI Taxonomy" id="1841864"/>
    <lineage>
        <taxon>Bacteria</taxon>
        <taxon>Pseudomonadati</taxon>
        <taxon>Bacteroidota</taxon>
        <taxon>Bacteroidia</taxon>
        <taxon>Bacteroidales</taxon>
        <taxon>Prevotellaceae</taxon>
        <taxon>Marseilla</taxon>
    </lineage>
</organism>
<proteinExistence type="predicted"/>
<dbReference type="EMBL" id="JACJJL010000022">
    <property type="protein sequence ID" value="MBM6662503.1"/>
    <property type="molecule type" value="Genomic_DNA"/>
</dbReference>
<keyword evidence="3" id="KW-1185">Reference proteome</keyword>
<sequence>MMKKTILSIMAMLSLGLQGYADVSGINVGYCNGEVSTSGNIASSEKDVWISAAIYIPAGTIATYGGNSIDSIRAGLASKLNVDTLTVWVRSELDGDNIAEGRITPDSEVKIAKGWNVVGLETPYDIPEDGSGGLYIGYSFHQKGASFGLSTLSVPTPGGLYVKMPGEEWADRGSEGTLCVEGLVYGDRLPSVNLALTDVSLQKRYAIQKGTLTVSGSVKNLATVTVSGFDVIVDAEGGTGPCAAHVDANLSYNETMDFSVTVEPGITDEGDGVSEATVTIGNIAEGADEDPSDNMLSGSFEVVTHDFTRNIIVEEFTTEQCPNCPRVAAYINDALESGQYDGRVFVACHHSGYYTDWLTASFATDYLWFYNAGGSTYAPAMMIDRYNFSGSTPVMCPTSQGEMEAYWNARLAEPAYVSMEVEAAVDEADNNKVRVTVSGAKSIDAICDNPRITVYLLEDGISARSQAGASGSFTHNHVVRACNSTWGDAIEWTGDDYVYSCEFVLSSQWERDNLQAVAFIYNYDDEDATACEVANAGGIRYADFENAVADGITAAEADATETAAYYTLSGDRVAEGSLRSGIYIVKSAGKCRKVVVK</sequence>
<keyword evidence="1" id="KW-0732">Signal</keyword>
<feature type="signal peptide" evidence="1">
    <location>
        <begin position="1"/>
        <end position="21"/>
    </location>
</feature>
<comment type="caution">
    <text evidence="2">The sequence shown here is derived from an EMBL/GenBank/DDBJ whole genome shotgun (WGS) entry which is preliminary data.</text>
</comment>
<name>A0A938WP74_9BACT</name>